<dbReference type="PANTHER" id="PTHR11630">
    <property type="entry name" value="DNA REPLICATION LICENSING FACTOR MCM FAMILY MEMBER"/>
    <property type="match status" value="1"/>
</dbReference>
<dbReference type="Gene3D" id="3.40.50.300">
    <property type="entry name" value="P-loop containing nucleotide triphosphate hydrolases"/>
    <property type="match status" value="1"/>
</dbReference>
<dbReference type="PhylomeDB" id="Q5JEJ0"/>
<keyword evidence="7 9" id="KW-0067">ATP-binding</keyword>
<evidence type="ECO:0000256" key="5">
    <source>
        <dbReference type="ARBA" id="ARBA00022801"/>
    </source>
</evidence>
<evidence type="ECO:0000256" key="9">
    <source>
        <dbReference type="RuleBase" id="RU004070"/>
    </source>
</evidence>
<reference evidence="13 14" key="1">
    <citation type="journal article" date="2005" name="Genome Res.">
        <title>Complete genome sequence of the hyperthermophilic archaeon Thermococcus kodakaraensis KOD1 and comparison with Pyrococcus genomes.</title>
        <authorList>
            <person name="Fukui T."/>
            <person name="Atomi H."/>
            <person name="Kanai T."/>
            <person name="Matsumi R."/>
            <person name="Fujiwara S."/>
            <person name="Imanaka T."/>
        </authorList>
    </citation>
    <scope>NUCLEOTIDE SEQUENCE [LARGE SCALE GENOMIC DNA]</scope>
    <source>
        <strain evidence="14">ATCC BAA-918 / JCM 12380 / KOD1</strain>
    </source>
</reference>
<keyword evidence="14" id="KW-1185">Reference proteome</keyword>
<dbReference type="AlphaFoldDB" id="Q5JEJ0"/>
<feature type="compositionally biased region" description="Low complexity" evidence="11">
    <location>
        <begin position="83"/>
        <end position="92"/>
    </location>
</feature>
<accession>Q5JEJ0</accession>
<evidence type="ECO:0000313" key="14">
    <source>
        <dbReference type="Proteomes" id="UP000000536"/>
    </source>
</evidence>
<dbReference type="STRING" id="69014.TK0096"/>
<dbReference type="InterPro" id="IPR033762">
    <property type="entry name" value="MCM_OB"/>
</dbReference>
<dbReference type="GO" id="GO:0042555">
    <property type="term" value="C:MCM complex"/>
    <property type="evidence" value="ECO:0000318"/>
    <property type="project" value="GO_Central"/>
</dbReference>
<dbReference type="HOGENOM" id="CLU_000995_6_0_2"/>
<dbReference type="PROSITE" id="PS50051">
    <property type="entry name" value="MCM_2"/>
    <property type="match status" value="1"/>
</dbReference>
<dbReference type="InterPro" id="IPR041562">
    <property type="entry name" value="MCM_lid"/>
</dbReference>
<keyword evidence="10" id="KW-0175">Coiled coil</keyword>
<dbReference type="InterPro" id="IPR001208">
    <property type="entry name" value="MCM_dom"/>
</dbReference>
<evidence type="ECO:0000256" key="2">
    <source>
        <dbReference type="ARBA" id="ARBA00012551"/>
    </source>
</evidence>
<dbReference type="GeneID" id="78446601"/>
<dbReference type="eggNOG" id="arCOG00439">
    <property type="taxonomic scope" value="Archaea"/>
</dbReference>
<evidence type="ECO:0000256" key="3">
    <source>
        <dbReference type="ARBA" id="ARBA00022705"/>
    </source>
</evidence>
<dbReference type="EMBL" id="AP006878">
    <property type="protein sequence ID" value="BAD84285.1"/>
    <property type="molecule type" value="Genomic_DNA"/>
</dbReference>
<dbReference type="GO" id="GO:0016787">
    <property type="term" value="F:hydrolase activity"/>
    <property type="evidence" value="ECO:0007669"/>
    <property type="project" value="UniProtKB-KW"/>
</dbReference>
<dbReference type="GO" id="GO:0006260">
    <property type="term" value="P:DNA replication"/>
    <property type="evidence" value="ECO:0007669"/>
    <property type="project" value="UniProtKB-KW"/>
</dbReference>
<keyword evidence="8 9" id="KW-0238">DNA-binding</keyword>
<dbReference type="InterPro" id="IPR031327">
    <property type="entry name" value="MCM"/>
</dbReference>
<dbReference type="FunFam" id="3.30.1640.10:FF:000038">
    <property type="entry name" value="Cell division control protein 21"/>
    <property type="match status" value="1"/>
</dbReference>
<dbReference type="Gene3D" id="3.30.1640.10">
    <property type="entry name" value="mini-chromosome maintenance (MCM) complex, chain A, domain 1"/>
    <property type="match status" value="1"/>
</dbReference>
<dbReference type="InParanoid" id="Q5JEJ0"/>
<dbReference type="GO" id="GO:0003678">
    <property type="term" value="F:DNA helicase activity"/>
    <property type="evidence" value="ECO:0007669"/>
    <property type="project" value="UniProtKB-EC"/>
</dbReference>
<evidence type="ECO:0000256" key="10">
    <source>
        <dbReference type="SAM" id="Coils"/>
    </source>
</evidence>
<evidence type="ECO:0000259" key="12">
    <source>
        <dbReference type="PROSITE" id="PS50051"/>
    </source>
</evidence>
<dbReference type="FunCoup" id="Q5JEJ0">
    <property type="interactions" value="101"/>
</dbReference>
<evidence type="ECO:0000256" key="1">
    <source>
        <dbReference type="ARBA" id="ARBA00008010"/>
    </source>
</evidence>
<evidence type="ECO:0000256" key="11">
    <source>
        <dbReference type="SAM" id="MobiDB-lite"/>
    </source>
</evidence>
<dbReference type="Pfam" id="PF14551">
    <property type="entry name" value="MCM_N"/>
    <property type="match status" value="1"/>
</dbReference>
<protein>
    <recommendedName>
        <fullName evidence="2">DNA helicase</fullName>
        <ecNumber evidence="2">3.6.4.12</ecNumber>
    </recommendedName>
</protein>
<dbReference type="Gene3D" id="1.10.10.10">
    <property type="entry name" value="Winged helix-like DNA-binding domain superfamily/Winged helix DNA-binding domain"/>
    <property type="match status" value="1"/>
</dbReference>
<dbReference type="EnsemblBacteria" id="BAD84285">
    <property type="protein sequence ID" value="BAD84285"/>
    <property type="gene ID" value="TK0096"/>
</dbReference>
<evidence type="ECO:0000256" key="6">
    <source>
        <dbReference type="ARBA" id="ARBA00022806"/>
    </source>
</evidence>
<dbReference type="GO" id="GO:0003697">
    <property type="term" value="F:single-stranded DNA binding"/>
    <property type="evidence" value="ECO:0000318"/>
    <property type="project" value="GO_Central"/>
</dbReference>
<dbReference type="InterPro" id="IPR027417">
    <property type="entry name" value="P-loop_NTPase"/>
</dbReference>
<dbReference type="Gene3D" id="2.20.28.10">
    <property type="match status" value="1"/>
</dbReference>
<feature type="region of interest" description="Disordered" evidence="11">
    <location>
        <begin position="65"/>
        <end position="101"/>
    </location>
</feature>
<dbReference type="RefSeq" id="WP_011249051.1">
    <property type="nucleotide sequence ID" value="NC_006624.1"/>
</dbReference>
<dbReference type="Pfam" id="PF17207">
    <property type="entry name" value="MCM_OB"/>
    <property type="match status" value="1"/>
</dbReference>
<dbReference type="InterPro" id="IPR036388">
    <property type="entry name" value="WH-like_DNA-bd_sf"/>
</dbReference>
<dbReference type="Proteomes" id="UP000000536">
    <property type="component" value="Chromosome"/>
</dbReference>
<proteinExistence type="inferred from homology"/>
<organism evidence="13 14">
    <name type="scientific">Thermococcus kodakarensis (strain ATCC BAA-918 / JCM 12380 / KOD1)</name>
    <name type="common">Pyrococcus kodakaraensis (strain KOD1)</name>
    <dbReference type="NCBI Taxonomy" id="69014"/>
    <lineage>
        <taxon>Archaea</taxon>
        <taxon>Methanobacteriati</taxon>
        <taxon>Methanobacteriota</taxon>
        <taxon>Thermococci</taxon>
        <taxon>Thermococcales</taxon>
        <taxon>Thermococcaceae</taxon>
        <taxon>Thermococcus</taxon>
    </lineage>
</organism>
<dbReference type="Gene3D" id="2.40.50.140">
    <property type="entry name" value="Nucleic acid-binding proteins"/>
    <property type="match status" value="1"/>
</dbReference>
<gene>
    <name evidence="13" type="ordered locus">TK0096</name>
</gene>
<keyword evidence="5" id="KW-0378">Hydrolase</keyword>
<dbReference type="SUPFAM" id="SSF52540">
    <property type="entry name" value="P-loop containing nucleoside triphosphate hydrolases"/>
    <property type="match status" value="1"/>
</dbReference>
<sequence length="914" mass="103122">MSEDINFDFAWKFLIGLIQNGKTEMKVSTLPNSLQKVAKSIGYEDDDTVPLLTLKEYLEKTWGHISPNPQVPKSPQEGWGQLEPESPSPQEDSPVDESLGDSDESIISEITPYLEAIQRVVTDADRTEKRLAIYLLLKNGEMYDPDLRKELAPLGQYFSKNKEPYKVKTIKNVISFVRNSPHVWSSKDPTTGMFVYRLKDETVKAILQELQMVLQEREVLQKQEELKQADEEKLVRAFFDFFMNYVEDGKHVFLDQLRNLLVLGEDRGLRVDWHVLDAVNPSLAERLINEPDVVISAAEKAVLEVLNEPEFMLYEERPRIHVRFVNLPKTISPRAVRSEHIGRLVQARGVVSAIAEGEKSNGVKGFIEKAVFVCPKCGYEVSLLQKPYENFVVPKECPACGARLSADNLSVEKSTVIDMREIFVQDPSDALHAAGTASYVRVILLDDNARMDVNPGDEVLITGVVRGIMRKKNGKPALGWVLEANSLTKLTKDIEDLEITPEDVQKFQDMVKDPEFDSKLIRSLAPAITGREVEKKAVLLALFSGEDYDITGTHVRKRSHVLLFGDASTGKSEIIRHAAQIAPGGVHSTGTHSSGVGLTAAIDSMDGVRVLRAGVLVLADRGVAALDELDKMREEDYDKMLDALEQGWFPYNKAGFNTRLMARAVVIAAANPPGGEFDRHNYKPFDELKRLFDQPFYSRFDLIIPTFRNTEDSVLEEIADAVLDKHEGKIEPPYDSELLTKFIAYARREIPRVVLPQALRGVMKKYMVDLAKAIGSAAPRAMEAIIRLTEAHARMHLRKEATLADFLAAKELFDEMITRLAGSSDEEEKEEVMKGLAGVIWTEEKKRKVDKLWSILKYYEALDERGEGVHINDIIEEAEQQGIERSEVLVLLEDMERANMVEQSKPGFYRLRRR</sequence>
<dbReference type="PATRIC" id="fig|69014.16.peg.97"/>
<dbReference type="Pfam" id="PF17855">
    <property type="entry name" value="MCM_lid"/>
    <property type="match status" value="1"/>
</dbReference>
<dbReference type="SMART" id="SM00350">
    <property type="entry name" value="MCM"/>
    <property type="match status" value="1"/>
</dbReference>
<dbReference type="Pfam" id="PF00493">
    <property type="entry name" value="MCM"/>
    <property type="match status" value="1"/>
</dbReference>
<keyword evidence="4 9" id="KW-0547">Nucleotide-binding</keyword>
<keyword evidence="6" id="KW-0347">Helicase</keyword>
<feature type="coiled-coil region" evidence="10">
    <location>
        <begin position="203"/>
        <end position="232"/>
    </location>
</feature>
<feature type="domain" description="MCM C-terminal AAA(+) ATPase" evidence="12">
    <location>
        <begin position="516"/>
        <end position="722"/>
    </location>
</feature>
<dbReference type="SUPFAM" id="SSF50249">
    <property type="entry name" value="Nucleic acid-binding proteins"/>
    <property type="match status" value="1"/>
</dbReference>
<name>Q5JEJ0_THEKO</name>
<dbReference type="PRINTS" id="PR01657">
    <property type="entry name" value="MCMFAMILY"/>
</dbReference>
<evidence type="ECO:0000256" key="8">
    <source>
        <dbReference type="ARBA" id="ARBA00023125"/>
    </source>
</evidence>
<dbReference type="KEGG" id="tko:TK0096"/>
<dbReference type="GO" id="GO:0005524">
    <property type="term" value="F:ATP binding"/>
    <property type="evidence" value="ECO:0007669"/>
    <property type="project" value="UniProtKB-KW"/>
</dbReference>
<dbReference type="PANTHER" id="PTHR11630:SF66">
    <property type="entry name" value="DNA REPLICATION LICENSING FACTOR MCM4"/>
    <property type="match status" value="1"/>
</dbReference>
<keyword evidence="3" id="KW-0235">DNA replication</keyword>
<evidence type="ECO:0000313" key="13">
    <source>
        <dbReference type="EMBL" id="BAD84285.1"/>
    </source>
</evidence>
<dbReference type="EC" id="3.6.4.12" evidence="2"/>
<dbReference type="InterPro" id="IPR012340">
    <property type="entry name" value="NA-bd_OB-fold"/>
</dbReference>
<comment type="similarity">
    <text evidence="1 9">Belongs to the MCM family.</text>
</comment>
<evidence type="ECO:0000256" key="4">
    <source>
        <dbReference type="ARBA" id="ARBA00022741"/>
    </source>
</evidence>
<dbReference type="InterPro" id="IPR027925">
    <property type="entry name" value="MCM_N"/>
</dbReference>
<evidence type="ECO:0000256" key="7">
    <source>
        <dbReference type="ARBA" id="ARBA00022840"/>
    </source>
</evidence>